<dbReference type="SUPFAM" id="SSF53850">
    <property type="entry name" value="Periplasmic binding protein-like II"/>
    <property type="match status" value="1"/>
</dbReference>
<evidence type="ECO:0000256" key="2">
    <source>
        <dbReference type="ARBA" id="ARBA00022448"/>
    </source>
</evidence>
<evidence type="ECO:0000313" key="7">
    <source>
        <dbReference type="Proteomes" id="UP000509568"/>
    </source>
</evidence>
<dbReference type="GO" id="GO:0005576">
    <property type="term" value="C:extracellular region"/>
    <property type="evidence" value="ECO:0007669"/>
    <property type="project" value="TreeGrafter"/>
</dbReference>
<dbReference type="KEGG" id="pez:HWQ56_14235"/>
<protein>
    <submittedName>
        <fullName evidence="6">Transporter substrate-binding domain-containing protein</fullName>
    </submittedName>
</protein>
<reference evidence="6 7" key="1">
    <citation type="submission" date="2020-06" db="EMBL/GenBank/DDBJ databases">
        <title>Pseudomonas eucalypticola sp. nov., an endophyte of Eucalyptus dunnii leaves with biocontrol ability of eucalyptus leaf blight.</title>
        <authorList>
            <person name="Liu Y."/>
            <person name="Song Z."/>
            <person name="Zeng H."/>
            <person name="Lu M."/>
            <person name="Wang X."/>
            <person name="Lian X."/>
            <person name="Zhang Q."/>
        </authorList>
    </citation>
    <scope>NUCLEOTIDE SEQUENCE [LARGE SCALE GENOMIC DNA]</scope>
    <source>
        <strain evidence="6 7">NP-1</strain>
    </source>
</reference>
<organism evidence="6 7">
    <name type="scientific">Pseudomonas eucalypticola</name>
    <dbReference type="NCBI Taxonomy" id="2599595"/>
    <lineage>
        <taxon>Bacteria</taxon>
        <taxon>Pseudomonadati</taxon>
        <taxon>Pseudomonadota</taxon>
        <taxon>Gammaproteobacteria</taxon>
        <taxon>Pseudomonadales</taxon>
        <taxon>Pseudomonadaceae</taxon>
        <taxon>Pseudomonas</taxon>
    </lineage>
</organism>
<feature type="signal peptide" evidence="4">
    <location>
        <begin position="1"/>
        <end position="26"/>
    </location>
</feature>
<keyword evidence="2" id="KW-0813">Transport</keyword>
<dbReference type="Proteomes" id="UP000509568">
    <property type="component" value="Chromosome"/>
</dbReference>
<dbReference type="Gene3D" id="3.40.190.10">
    <property type="entry name" value="Periplasmic binding protein-like II"/>
    <property type="match status" value="2"/>
</dbReference>
<dbReference type="AlphaFoldDB" id="A0A7D5H792"/>
<feature type="domain" description="Solute-binding protein family 3/N-terminal" evidence="5">
    <location>
        <begin position="38"/>
        <end position="264"/>
    </location>
</feature>
<dbReference type="GO" id="GO:0006865">
    <property type="term" value="P:amino acid transport"/>
    <property type="evidence" value="ECO:0007669"/>
    <property type="project" value="TreeGrafter"/>
</dbReference>
<dbReference type="EMBL" id="CP056030">
    <property type="protein sequence ID" value="QKZ04884.1"/>
    <property type="molecule type" value="Genomic_DNA"/>
</dbReference>
<dbReference type="PANTHER" id="PTHR30085">
    <property type="entry name" value="AMINO ACID ABC TRANSPORTER PERMEASE"/>
    <property type="match status" value="1"/>
</dbReference>
<accession>A0A7D5H792</accession>
<dbReference type="InterPro" id="IPR001638">
    <property type="entry name" value="Solute-binding_3/MltF_N"/>
</dbReference>
<dbReference type="PANTHER" id="PTHR30085:SF6">
    <property type="entry name" value="ABC TRANSPORTER GLUTAMINE-BINDING PROTEIN GLNH"/>
    <property type="match status" value="1"/>
</dbReference>
<comment type="similarity">
    <text evidence="1">Belongs to the bacterial solute-binding protein 3 family.</text>
</comment>
<evidence type="ECO:0000256" key="1">
    <source>
        <dbReference type="ARBA" id="ARBA00010333"/>
    </source>
</evidence>
<name>A0A7D5H792_9PSED</name>
<evidence type="ECO:0000259" key="5">
    <source>
        <dbReference type="SMART" id="SM00062"/>
    </source>
</evidence>
<evidence type="ECO:0000313" key="6">
    <source>
        <dbReference type="EMBL" id="QKZ04884.1"/>
    </source>
</evidence>
<keyword evidence="7" id="KW-1185">Reference proteome</keyword>
<dbReference type="RefSeq" id="WP_158159210.1">
    <property type="nucleotide sequence ID" value="NZ_CP056030.1"/>
</dbReference>
<dbReference type="GO" id="GO:0030288">
    <property type="term" value="C:outer membrane-bounded periplasmic space"/>
    <property type="evidence" value="ECO:0007669"/>
    <property type="project" value="TreeGrafter"/>
</dbReference>
<dbReference type="SMART" id="SM00062">
    <property type="entry name" value="PBPb"/>
    <property type="match status" value="1"/>
</dbReference>
<sequence>MQTITLKTLLPLTLAMAAAFAAQAHADSALDRVVQAKKLRCGVMLDSPPSGYRTADNQPDGFDVAYCKDMAKALGATAEIVETPSADRIPALVSNRIDVLVASTTSTVARGLSVAFTQPYMNYTTAVITRAGSGIKHYADLKGHTLGGVTGTSTEQLLKRDIAAWNDGKTQYTAYASDTEAFLALQQGKVDAVLQATAVASALIKSGQFPTFELAGEAPFPPDLVSIAVRRDDQQMLGWAKLFVWNEVSSGRFGELYKQYISPTQPPSLKVAGVDF</sequence>
<dbReference type="Pfam" id="PF00497">
    <property type="entry name" value="SBP_bac_3"/>
    <property type="match status" value="1"/>
</dbReference>
<evidence type="ECO:0000256" key="3">
    <source>
        <dbReference type="ARBA" id="ARBA00022729"/>
    </source>
</evidence>
<keyword evidence="3 4" id="KW-0732">Signal</keyword>
<evidence type="ECO:0000256" key="4">
    <source>
        <dbReference type="SAM" id="SignalP"/>
    </source>
</evidence>
<dbReference type="InterPro" id="IPR051455">
    <property type="entry name" value="Bact_solute-bind_prot3"/>
</dbReference>
<gene>
    <name evidence="6" type="ORF">HWQ56_14235</name>
</gene>
<feature type="chain" id="PRO_5028962375" evidence="4">
    <location>
        <begin position="27"/>
        <end position="276"/>
    </location>
</feature>
<proteinExistence type="inferred from homology"/>